<dbReference type="OrthoDB" id="9128717at2"/>
<dbReference type="PATRIC" id="fig|1217715.3.peg.1956"/>
<dbReference type="RefSeq" id="WP_004648469.1">
    <property type="nucleotide sequence ID" value="NZ_KB849164.1"/>
</dbReference>
<dbReference type="eggNOG" id="COG4735">
    <property type="taxonomic scope" value="Bacteria"/>
</dbReference>
<organism evidence="1 2">
    <name type="scientific">Acinetobacter bohemicus ANC 3994</name>
    <dbReference type="NCBI Taxonomy" id="1217715"/>
    <lineage>
        <taxon>Bacteria</taxon>
        <taxon>Pseudomonadati</taxon>
        <taxon>Pseudomonadota</taxon>
        <taxon>Gammaproteobacteria</taxon>
        <taxon>Moraxellales</taxon>
        <taxon>Moraxellaceae</taxon>
        <taxon>Acinetobacter</taxon>
    </lineage>
</organism>
<dbReference type="EMBL" id="APOH01000015">
    <property type="protein sequence ID" value="ENU19149.1"/>
    <property type="molecule type" value="Genomic_DNA"/>
</dbReference>
<reference evidence="1 2" key="1">
    <citation type="submission" date="2013-02" db="EMBL/GenBank/DDBJ databases">
        <title>The Genome Sequence of Acinetobacter sp. ANC 3994.</title>
        <authorList>
            <consortium name="The Broad Institute Genome Sequencing Platform"/>
            <consortium name="The Broad Institute Genome Sequencing Center for Infectious Disease"/>
            <person name="Cerqueira G."/>
            <person name="Feldgarden M."/>
            <person name="Courvalin P."/>
            <person name="Perichon B."/>
            <person name="Grillot-Courvalin C."/>
            <person name="Clermont D."/>
            <person name="Rocha E."/>
            <person name="Yoon E.-J."/>
            <person name="Nemec A."/>
            <person name="Walker B."/>
            <person name="Young S.K."/>
            <person name="Zeng Q."/>
            <person name="Gargeya S."/>
            <person name="Fitzgerald M."/>
            <person name="Haas B."/>
            <person name="Abouelleil A."/>
            <person name="Alvarado L."/>
            <person name="Arachchi H.M."/>
            <person name="Berlin A.M."/>
            <person name="Chapman S.B."/>
            <person name="Dewar J."/>
            <person name="Goldberg J."/>
            <person name="Griggs A."/>
            <person name="Gujja S."/>
            <person name="Hansen M."/>
            <person name="Howarth C."/>
            <person name="Imamovic A."/>
            <person name="Larimer J."/>
            <person name="McCowan C."/>
            <person name="Murphy C."/>
            <person name="Neiman D."/>
            <person name="Pearson M."/>
            <person name="Priest M."/>
            <person name="Roberts A."/>
            <person name="Saif S."/>
            <person name="Shea T."/>
            <person name="Sisk P."/>
            <person name="Sykes S."/>
            <person name="Wortman J."/>
            <person name="Nusbaum C."/>
            <person name="Birren B."/>
        </authorList>
    </citation>
    <scope>NUCLEOTIDE SEQUENCE [LARGE SCALE GENOMIC DNA]</scope>
    <source>
        <strain evidence="1 2">ANC 3994</strain>
    </source>
</reference>
<accession>N8QCY8</accession>
<dbReference type="AlphaFoldDB" id="N8QCY8"/>
<dbReference type="Proteomes" id="UP000013086">
    <property type="component" value="Unassembled WGS sequence"/>
</dbReference>
<sequence length="446" mass="50497">MSNLVESNHSTNEIAELNFSLTYPADLDKRKKVDSKNLPLFNQLLQFAPDVAVAKEVTTNKYMRVVANGALTKAKDGNGKLGIVLGEKGIDSHARLFDPDQLKKLLTTSVAMRAVTMAVGQAHLAEISSQLKEMNIKIAEIKQFLDDERASKIEAIDHYFDEYFLSANNSFELSSVRRSQVEQDSREVDAVLLHLTKEIKHAITTVNNFVDDSMFGSDKSYDALWSMLDKHLTILGQWFLVARVKAKAIQSLLLSNESDLFSQRKNSFINQINELNKNEIAELREAWINRINTLNAKLSSDKELAFKRNNLRSKLTKFLEKINDLTSYMNLTIHDVENAHGYTEILLEVSNHEVVNAYLPEPDTELMADFKNKFLKNLGKNDDEFELVPISFSDDILVEQKLAEDSKRELQAEAIKASASESLESTKEIMNDVGNKIGGVFKKFKW</sequence>
<comment type="caution">
    <text evidence="1">The sequence shown here is derived from an EMBL/GenBank/DDBJ whole genome shotgun (WGS) entry which is preliminary data.</text>
</comment>
<evidence type="ECO:0000313" key="2">
    <source>
        <dbReference type="Proteomes" id="UP000013086"/>
    </source>
</evidence>
<proteinExistence type="predicted"/>
<gene>
    <name evidence="1" type="ORF">F994_02005</name>
</gene>
<protein>
    <submittedName>
        <fullName evidence="1">Uncharacterized protein</fullName>
    </submittedName>
</protein>
<name>N8QCY8_9GAMM</name>
<dbReference type="HOGENOM" id="CLU_613425_0_0_6"/>
<evidence type="ECO:0000313" key="1">
    <source>
        <dbReference type="EMBL" id="ENU19149.1"/>
    </source>
</evidence>